<reference evidence="1" key="2">
    <citation type="submission" date="2021-04" db="EMBL/GenBank/DDBJ databases">
        <authorList>
            <person name="Gilroy R."/>
        </authorList>
    </citation>
    <scope>NUCLEOTIDE SEQUENCE</scope>
    <source>
        <strain evidence="1">CHK191-13928</strain>
    </source>
</reference>
<dbReference type="PANTHER" id="PTHR30115">
    <property type="entry name" value="NITROGEN REGULATORY PROTEIN P-II"/>
    <property type="match status" value="1"/>
</dbReference>
<dbReference type="GO" id="GO:0030234">
    <property type="term" value="F:enzyme regulator activity"/>
    <property type="evidence" value="ECO:0007669"/>
    <property type="project" value="InterPro"/>
</dbReference>
<protein>
    <submittedName>
        <fullName evidence="1">P-II family nitrogen regulator</fullName>
    </submittedName>
</protein>
<sequence>MIMKVEAFVREEKFEDVKEALNRIDVNGITVSQVMGCGAQKGSTEVVRGTKVDMMMRPKIKFEIIVSSEEWAKKTIEAIQDAAFTGEVGDGKIFSYEVKDVIKIRTGETGIDALQD</sequence>
<evidence type="ECO:0000313" key="1">
    <source>
        <dbReference type="EMBL" id="HIX66869.1"/>
    </source>
</evidence>
<proteinExistence type="predicted"/>
<dbReference type="InterPro" id="IPR015867">
    <property type="entry name" value="N-reg_PII/ATP_PRibTrfase_C"/>
</dbReference>
<dbReference type="InterPro" id="IPR011322">
    <property type="entry name" value="N-reg_PII-like_a/b"/>
</dbReference>
<dbReference type="Proteomes" id="UP000886721">
    <property type="component" value="Unassembled WGS sequence"/>
</dbReference>
<dbReference type="Gene3D" id="3.30.70.120">
    <property type="match status" value="1"/>
</dbReference>
<accession>A0A9D2B981</accession>
<dbReference type="SUPFAM" id="SSF54913">
    <property type="entry name" value="GlnB-like"/>
    <property type="match status" value="1"/>
</dbReference>
<dbReference type="PANTHER" id="PTHR30115:SF11">
    <property type="entry name" value="NITROGEN REGULATORY PROTEIN P-II HOMOLOG"/>
    <property type="match status" value="1"/>
</dbReference>
<dbReference type="GO" id="GO:0005829">
    <property type="term" value="C:cytosol"/>
    <property type="evidence" value="ECO:0007669"/>
    <property type="project" value="TreeGrafter"/>
</dbReference>
<organism evidence="1 2">
    <name type="scientific">Candidatus Anaerostipes excrementavium</name>
    <dbReference type="NCBI Taxonomy" id="2838463"/>
    <lineage>
        <taxon>Bacteria</taxon>
        <taxon>Bacillati</taxon>
        <taxon>Bacillota</taxon>
        <taxon>Clostridia</taxon>
        <taxon>Lachnospirales</taxon>
        <taxon>Lachnospiraceae</taxon>
        <taxon>Anaerostipes</taxon>
    </lineage>
</organism>
<dbReference type="PROSITE" id="PS51343">
    <property type="entry name" value="PII_GLNB_DOM"/>
    <property type="match status" value="1"/>
</dbReference>
<evidence type="ECO:0000313" key="2">
    <source>
        <dbReference type="Proteomes" id="UP000886721"/>
    </source>
</evidence>
<comment type="caution">
    <text evidence="1">The sequence shown here is derived from an EMBL/GenBank/DDBJ whole genome shotgun (WGS) entry which is preliminary data.</text>
</comment>
<dbReference type="GO" id="GO:0005524">
    <property type="term" value="F:ATP binding"/>
    <property type="evidence" value="ECO:0007669"/>
    <property type="project" value="TreeGrafter"/>
</dbReference>
<dbReference type="SMART" id="SM00938">
    <property type="entry name" value="P-II"/>
    <property type="match status" value="1"/>
</dbReference>
<dbReference type="GO" id="GO:0006808">
    <property type="term" value="P:regulation of nitrogen utilization"/>
    <property type="evidence" value="ECO:0007669"/>
    <property type="project" value="InterPro"/>
</dbReference>
<reference evidence="1" key="1">
    <citation type="journal article" date="2021" name="PeerJ">
        <title>Extensive microbial diversity within the chicken gut microbiome revealed by metagenomics and culture.</title>
        <authorList>
            <person name="Gilroy R."/>
            <person name="Ravi A."/>
            <person name="Getino M."/>
            <person name="Pursley I."/>
            <person name="Horton D.L."/>
            <person name="Alikhan N.F."/>
            <person name="Baker D."/>
            <person name="Gharbi K."/>
            <person name="Hall N."/>
            <person name="Watson M."/>
            <person name="Adriaenssens E.M."/>
            <person name="Foster-Nyarko E."/>
            <person name="Jarju S."/>
            <person name="Secka A."/>
            <person name="Antonio M."/>
            <person name="Oren A."/>
            <person name="Chaudhuri R.R."/>
            <person name="La Ragione R."/>
            <person name="Hildebrand F."/>
            <person name="Pallen M.J."/>
        </authorList>
    </citation>
    <scope>NUCLEOTIDE SEQUENCE</scope>
    <source>
        <strain evidence="1">CHK191-13928</strain>
    </source>
</reference>
<name>A0A9D2B981_9FIRM</name>
<dbReference type="AlphaFoldDB" id="A0A9D2B981"/>
<dbReference type="InterPro" id="IPR002187">
    <property type="entry name" value="N-reg_PII"/>
</dbReference>
<dbReference type="EMBL" id="DXEM01000006">
    <property type="protein sequence ID" value="HIX66869.1"/>
    <property type="molecule type" value="Genomic_DNA"/>
</dbReference>
<dbReference type="PRINTS" id="PR00340">
    <property type="entry name" value="PIIGLNB"/>
</dbReference>
<gene>
    <name evidence="1" type="ORF">H9735_01935</name>
</gene>
<dbReference type="Pfam" id="PF00543">
    <property type="entry name" value="P-II"/>
    <property type="match status" value="1"/>
</dbReference>